<dbReference type="InterPro" id="IPR001867">
    <property type="entry name" value="OmpR/PhoB-type_DNA-bd"/>
</dbReference>
<keyword evidence="5" id="KW-0804">Transcription</keyword>
<dbReference type="AlphaFoldDB" id="A0A2A1K6W7"/>
<dbReference type="SMART" id="SM00448">
    <property type="entry name" value="REC"/>
    <property type="match status" value="1"/>
</dbReference>
<evidence type="ECO:0000259" key="9">
    <source>
        <dbReference type="PROSITE" id="PS51755"/>
    </source>
</evidence>
<organism evidence="10 12">
    <name type="scientific">Staphylococcus haemolyticus</name>
    <dbReference type="NCBI Taxonomy" id="1283"/>
    <lineage>
        <taxon>Bacteria</taxon>
        <taxon>Bacillati</taxon>
        <taxon>Bacillota</taxon>
        <taxon>Bacilli</taxon>
        <taxon>Bacillales</taxon>
        <taxon>Staphylococcaceae</taxon>
        <taxon>Staphylococcus</taxon>
    </lineage>
</organism>
<reference evidence="10 12" key="2">
    <citation type="submission" date="2017-12" db="EMBL/GenBank/DDBJ databases">
        <title>FDA dAtabase for Regulatory Grade micrObial Sequences (FDA-ARGOS): Supporting development and validation of Infectious Disease Dx tests.</title>
        <authorList>
            <person name="Hoffmann M."/>
            <person name="Allard M."/>
            <person name="Evans P."/>
            <person name="Brown E."/>
            <person name="Tallon L."/>
            <person name="Sadzewicz L."/>
            <person name="Sengamalay N."/>
            <person name="Ott S."/>
            <person name="Godinez A."/>
            <person name="Nagaraj S."/>
            <person name="Vavikolanu K."/>
            <person name="Aluvathingal J."/>
            <person name="Nadendla S."/>
            <person name="Sichtig H."/>
        </authorList>
    </citation>
    <scope>NUCLEOTIDE SEQUENCE [LARGE SCALE GENOMIC DNA]</scope>
    <source>
        <strain evidence="10 12">FDAARGOS_148</strain>
    </source>
</reference>
<evidence type="ECO:0000256" key="7">
    <source>
        <dbReference type="PROSITE-ProRule" id="PRU01091"/>
    </source>
</evidence>
<dbReference type="Gene3D" id="6.10.250.690">
    <property type="match status" value="1"/>
</dbReference>
<evidence type="ECO:0000313" key="12">
    <source>
        <dbReference type="Proteomes" id="UP000053523"/>
    </source>
</evidence>
<dbReference type="EMBL" id="PGWX01000333">
    <property type="protein sequence ID" value="PPJ74059.1"/>
    <property type="molecule type" value="Genomic_DNA"/>
</dbReference>
<feature type="domain" description="OmpR/PhoB-type" evidence="9">
    <location>
        <begin position="126"/>
        <end position="222"/>
    </location>
</feature>
<evidence type="ECO:0000259" key="8">
    <source>
        <dbReference type="PROSITE" id="PS50110"/>
    </source>
</evidence>
<gene>
    <name evidence="10" type="ORF">AL503_001555</name>
    <name evidence="11" type="ORF">CV019_08350</name>
</gene>
<dbReference type="SMART" id="SM00862">
    <property type="entry name" value="Trans_reg_C"/>
    <property type="match status" value="1"/>
</dbReference>
<evidence type="ECO:0000256" key="4">
    <source>
        <dbReference type="ARBA" id="ARBA00023125"/>
    </source>
</evidence>
<dbReference type="PROSITE" id="PS51755">
    <property type="entry name" value="OMPR_PHOB"/>
    <property type="match status" value="1"/>
</dbReference>
<feature type="domain" description="Response regulatory" evidence="8">
    <location>
        <begin position="10"/>
        <end position="120"/>
    </location>
</feature>
<keyword evidence="2" id="KW-0902">Two-component regulatory system</keyword>
<evidence type="ECO:0000256" key="6">
    <source>
        <dbReference type="PROSITE-ProRule" id="PRU00169"/>
    </source>
</evidence>
<dbReference type="Gene3D" id="3.40.50.2300">
    <property type="match status" value="1"/>
</dbReference>
<dbReference type="Gene3D" id="1.10.10.10">
    <property type="entry name" value="Winged helix-like DNA-binding domain superfamily/Winged helix DNA-binding domain"/>
    <property type="match status" value="1"/>
</dbReference>
<evidence type="ECO:0000313" key="11">
    <source>
        <dbReference type="EMBL" id="PPJ74059.1"/>
    </source>
</evidence>
<dbReference type="PROSITE" id="PS50110">
    <property type="entry name" value="RESPONSE_REGULATORY"/>
    <property type="match status" value="1"/>
</dbReference>
<reference evidence="11 13" key="1">
    <citation type="submission" date="2017-11" db="EMBL/GenBank/DDBJ databases">
        <authorList>
            <person name="Founou R.C."/>
            <person name="Founou L."/>
            <person name="Allam M."/>
            <person name="Ismail A."/>
            <person name="Essack S.Y."/>
        </authorList>
    </citation>
    <scope>NUCLEOTIDE SEQUENCE [LARGE SCALE GENOMIC DNA]</scope>
    <source>
        <strain evidence="11 13">G811N2B1</strain>
    </source>
</reference>
<dbReference type="EMBL" id="LORN02000006">
    <property type="protein sequence ID" value="PNN30000.1"/>
    <property type="molecule type" value="Genomic_DNA"/>
</dbReference>
<feature type="modified residue" description="4-aspartylphosphate" evidence="6">
    <location>
        <position position="57"/>
    </location>
</feature>
<comment type="caution">
    <text evidence="10">The sequence shown here is derived from an EMBL/GenBank/DDBJ whole genome shotgun (WGS) entry which is preliminary data.</text>
</comment>
<keyword evidence="3" id="KW-0805">Transcription regulation</keyword>
<dbReference type="Proteomes" id="UP000238153">
    <property type="component" value="Unassembled WGS sequence"/>
</dbReference>
<dbReference type="InterPro" id="IPR011006">
    <property type="entry name" value="CheY-like_superfamily"/>
</dbReference>
<evidence type="ECO:0000313" key="13">
    <source>
        <dbReference type="Proteomes" id="UP000238153"/>
    </source>
</evidence>
<evidence type="ECO:0000313" key="10">
    <source>
        <dbReference type="EMBL" id="PNN30000.1"/>
    </source>
</evidence>
<dbReference type="InterPro" id="IPR001789">
    <property type="entry name" value="Sig_transdc_resp-reg_receiver"/>
</dbReference>
<proteinExistence type="predicted"/>
<dbReference type="GO" id="GO:0005829">
    <property type="term" value="C:cytosol"/>
    <property type="evidence" value="ECO:0007669"/>
    <property type="project" value="TreeGrafter"/>
</dbReference>
<dbReference type="PANTHER" id="PTHR48111:SF70">
    <property type="entry name" value="TWO-COMPONENT RESPONSE REGULATOR YBDJ"/>
    <property type="match status" value="1"/>
</dbReference>
<dbReference type="PANTHER" id="PTHR48111">
    <property type="entry name" value="REGULATOR OF RPOS"/>
    <property type="match status" value="1"/>
</dbReference>
<evidence type="ECO:0000256" key="1">
    <source>
        <dbReference type="ARBA" id="ARBA00022553"/>
    </source>
</evidence>
<dbReference type="GO" id="GO:0006355">
    <property type="term" value="P:regulation of DNA-templated transcription"/>
    <property type="evidence" value="ECO:0007669"/>
    <property type="project" value="InterPro"/>
</dbReference>
<evidence type="ECO:0000256" key="5">
    <source>
        <dbReference type="ARBA" id="ARBA00023163"/>
    </source>
</evidence>
<dbReference type="Proteomes" id="UP000053523">
    <property type="component" value="Unassembled WGS sequence"/>
</dbReference>
<dbReference type="Pfam" id="PF00072">
    <property type="entry name" value="Response_reg"/>
    <property type="match status" value="1"/>
</dbReference>
<accession>A0A2A1K6W7</accession>
<dbReference type="STRING" id="1283.ShL2_00253"/>
<evidence type="ECO:0000256" key="3">
    <source>
        <dbReference type="ARBA" id="ARBA00023015"/>
    </source>
</evidence>
<dbReference type="SUPFAM" id="SSF52172">
    <property type="entry name" value="CheY-like"/>
    <property type="match status" value="1"/>
</dbReference>
<dbReference type="CDD" id="cd17574">
    <property type="entry name" value="REC_OmpR"/>
    <property type="match status" value="1"/>
</dbReference>
<dbReference type="Pfam" id="PF00486">
    <property type="entry name" value="Trans_reg_C"/>
    <property type="match status" value="1"/>
</dbReference>
<protein>
    <submittedName>
        <fullName evidence="10">DNA-binding response regulator</fullName>
    </submittedName>
</protein>
<dbReference type="GO" id="GO:0000976">
    <property type="term" value="F:transcription cis-regulatory region binding"/>
    <property type="evidence" value="ECO:0007669"/>
    <property type="project" value="TreeGrafter"/>
</dbReference>
<dbReference type="InterPro" id="IPR039420">
    <property type="entry name" value="WalR-like"/>
</dbReference>
<name>A0A2A1K6W7_STAHA</name>
<dbReference type="GO" id="GO:0032993">
    <property type="term" value="C:protein-DNA complex"/>
    <property type="evidence" value="ECO:0007669"/>
    <property type="project" value="TreeGrafter"/>
</dbReference>
<dbReference type="CDD" id="cd00383">
    <property type="entry name" value="trans_reg_C"/>
    <property type="match status" value="1"/>
</dbReference>
<dbReference type="GO" id="GO:0000156">
    <property type="term" value="F:phosphorelay response regulator activity"/>
    <property type="evidence" value="ECO:0007669"/>
    <property type="project" value="TreeGrafter"/>
</dbReference>
<sequence>MEVKYMEGFHILLVEDDETIAKNLKQILQQKGAQVTLDRTGDSVFNVLNDVHIIIMDIMLPNNDGLSITDEIRSISTIPIIYLSARVDIDSKVKGLNNGDDYLTKPFNPRELISRINNLLTIHYADKEAQFYEFKVNAKDKIIKSNDGNQLSLTKTERRLFFYMYENRDLILTKDQIIDYVWQFESASENTLNAYVKKLRTKLLDSGTIIETIYGIGYRLNGG</sequence>
<keyword evidence="1 6" id="KW-0597">Phosphoprotein</keyword>
<feature type="DNA-binding region" description="OmpR/PhoB-type" evidence="7">
    <location>
        <begin position="126"/>
        <end position="222"/>
    </location>
</feature>
<dbReference type="InterPro" id="IPR036388">
    <property type="entry name" value="WH-like_DNA-bd_sf"/>
</dbReference>
<evidence type="ECO:0000256" key="2">
    <source>
        <dbReference type="ARBA" id="ARBA00023012"/>
    </source>
</evidence>
<keyword evidence="4 7" id="KW-0238">DNA-binding</keyword>